<evidence type="ECO:0000256" key="1">
    <source>
        <dbReference type="ARBA" id="ARBA00022581"/>
    </source>
</evidence>
<feature type="region of interest" description="Disordered" evidence="2">
    <location>
        <begin position="957"/>
        <end position="987"/>
    </location>
</feature>
<organism evidence="4 5">
    <name type="scientific">Prymnesium parvum</name>
    <name type="common">Toxic golden alga</name>
    <dbReference type="NCBI Taxonomy" id="97485"/>
    <lineage>
        <taxon>Eukaryota</taxon>
        <taxon>Haptista</taxon>
        <taxon>Haptophyta</taxon>
        <taxon>Prymnesiophyceae</taxon>
        <taxon>Prymnesiales</taxon>
        <taxon>Prymnesiaceae</taxon>
        <taxon>Prymnesium</taxon>
    </lineage>
</organism>
<name>A0AB34JNP3_PRYPA</name>
<proteinExistence type="predicted"/>
<keyword evidence="5" id="KW-1185">Reference proteome</keyword>
<gene>
    <name evidence="4" type="ORF">AB1Y20_018106</name>
</gene>
<sequence>MPALAASALPALAAALPAALPLPSDCPYIHVSGAGIAEVNGRYQRVSDGKWLAANGASIDFTLAEKAAEWAGAGSGAVWGLTYERTHRYYQPALGAAAESAPGAGWRVRESKKGGKAPPPTLSCASIAESCVDVRARSSGVAAVDGVLFARSSPSARAASEAGGATSYRKYVGSANGGVALLEWVSPKDALAWFQKEQPMWGLLYSEGGHTAKHQWLADDRLPAAVGPPAGGWQPRSTKHNKGASFSIECACGSHHFAAAAMPACNDQCQAPRDDPSLLRFLLLLSTGFEDGGGGVEVPITSGGGGEMTFQMPSSLAKHRGNNGLRVSVTKPFDPPWKAKVALGSFWVAGGMQQLTVSFWAKAEPPTAAGAPLPAPRTDVLDLDDNYEWLGHWEPCTLSTTAWTQCFAPISLSAAHRGHALDVSIVLGHTAGTTLIDDVLVVQQITPPPAPPAPPPPAPPLTPIVLYEDFEAMPRQAWPPADANVSPADMRRVRAAVLPVDSAAGLPKEGCCLLEYVYPCTSGGGAPSSTPLKRGKGAEAEKARSSPSAAEEAGAMWADVPTVLAAHRGNGGARLLVKQAFQPAWRARLDLGTHLVLLGDVKVSFWARAVPPPGQEGTALPLSVDVLDTSDRYAWVGALSKVYLNETWVHHQVRVLLGAERAGHLLAFACVVGAKPGEYMFDEVQIEQDRLPSPLSSGSVVIGFESDEPADAVAAGLAVVDLGGGQLESSLSHASGARTGSRCAMVSVVKAFDPPWHAKLRLGSFRVVDAMLNVTFHARVEAGTSAMPPPFVTVDVIESTSGATQWLGHWQRFNLSANEWRRFEALVPLAPSKRGHVLEVALVVGHAAARYMFDDVSVTQGAAPPPPPPPPDVLAAAEIDFEPPDKKEASPRARIEVAGDGRVEADLSSPLAGINGTGHGAYIRVHDKFDPAWGARLSLGWYEAQRELLIVKMAGKLAEAPPPGSPSPELAAPLPTDAKPASCSPKTEKDTKVEKCTSWCTEVQAVPRGDRCAWCKCRQCAFCARPAPPVEPYVTVDVLDRDDKFQWLGFWQRFNLSATEWRRFQAVVPLPPSTRGHVLEVTVVVGHAPNSYMLDQVSVSQRDSPASALSLARHFEEKEEDDDEDGVVAVGVSRGGVPAEGGGLMSAALRSSEAAHSGRHGAAITVTRPFNPPWLGRLHVGSLQVLLNALEVTFWAKASLPVSLSATVVDASARFEWIAFWQQFNLTTSWQRFQATVELDTSARSNHQLQAGLVMGGNAATYFIDQLTLSQHCANWPEPWLPAPAKERLESGFENCNGALPQLEVAAEAEGALHSELFTAEAARSGRLGALLKVKHAVAPPSALKLRFGTIRLSESFPPSDSLNIAFWARLQPNEAHDADARLLFEVLDVNASHEWLGHWRPCNLTGGGADHGWRRCEVEVALDRKRAGHHLSVSAVLGSSKASYFIDDFTVTQHVSTDTSTTQVLLQQSFEQPGAQPLPLKSGDKASAVVQVATGAAHASAAGMQAQVGPSASAAGRAALALGKFLAVPGLLNLTLWARVGKGSASLSLEVLDESEGFRWLGAAMRETVNVEWRLVTLTLSLGSSLEGHMLDISLAFDEAAATYDLDDLVLRCPARAYINLLNATFEQGPDGIAAVVPAGMDSFDLDVPSPDAGHTGRFGAVVHLPLGRIAKPSDAKVRLYKLTGVAGTLSVSLWIRALGRSSTSMGKVTVDVLDETANFEWLGSWQAFEVSSAWTKVDSLVHMGATRAGHTIDVSLVVGGAKVDLAIDDVVVQAPPIEGAGVPVRALAIDFEEENEPLHIVVVRSSNGKGGTAVGGGSTLRVQLRSPNAALSGRAGALVDVREPHPGSRLVLCRLVPPQQGILKVVFWARTQEKHPAPRISIDVFDVSNSWKWLGAPDEFRLGANWQRFEQTIQLFPSHVGHRLEIGLQVGKVAGILHIDDIEVWAPRSTEGNPPRVIPPPIPLANLSSVI</sequence>
<dbReference type="SUPFAM" id="SSF49785">
    <property type="entry name" value="Galactose-binding domain-like"/>
    <property type="match status" value="2"/>
</dbReference>
<feature type="signal peptide" evidence="3">
    <location>
        <begin position="1"/>
        <end position="15"/>
    </location>
</feature>
<evidence type="ECO:0000313" key="5">
    <source>
        <dbReference type="Proteomes" id="UP001515480"/>
    </source>
</evidence>
<feature type="chain" id="PRO_5044253403" evidence="3">
    <location>
        <begin position="16"/>
        <end position="1973"/>
    </location>
</feature>
<reference evidence="4 5" key="1">
    <citation type="journal article" date="2024" name="Science">
        <title>Giant polyketide synthase enzymes in the biosynthesis of giant marine polyether toxins.</title>
        <authorList>
            <person name="Fallon T.R."/>
            <person name="Shende V.V."/>
            <person name="Wierzbicki I.H."/>
            <person name="Pendleton A.L."/>
            <person name="Watervoot N.F."/>
            <person name="Auber R.P."/>
            <person name="Gonzalez D.J."/>
            <person name="Wisecaver J.H."/>
            <person name="Moore B.S."/>
        </authorList>
    </citation>
    <scope>NUCLEOTIDE SEQUENCE [LARGE SCALE GENOMIC DNA]</scope>
    <source>
        <strain evidence="4 5">12B1</strain>
    </source>
</reference>
<dbReference type="InterPro" id="IPR008979">
    <property type="entry name" value="Galactose-bd-like_sf"/>
</dbReference>
<feature type="region of interest" description="Disordered" evidence="2">
    <location>
        <begin position="525"/>
        <end position="552"/>
    </location>
</feature>
<evidence type="ECO:0000313" key="4">
    <source>
        <dbReference type="EMBL" id="KAL1523151.1"/>
    </source>
</evidence>
<keyword evidence="3" id="KW-0732">Signal</keyword>
<dbReference type="PANTHER" id="PTHR13037:SF24">
    <property type="entry name" value="POLYCOMB PROTEIN PCL-RELATED"/>
    <property type="match status" value="1"/>
</dbReference>
<dbReference type="EMBL" id="JBGBPQ010000006">
    <property type="protein sequence ID" value="KAL1523151.1"/>
    <property type="molecule type" value="Genomic_DNA"/>
</dbReference>
<accession>A0AB34JNP3</accession>
<protein>
    <submittedName>
        <fullName evidence="4">Uncharacterized protein</fullName>
    </submittedName>
</protein>
<comment type="caution">
    <text evidence="4">The sequence shown here is derived from an EMBL/GenBank/DDBJ whole genome shotgun (WGS) entry which is preliminary data.</text>
</comment>
<evidence type="ECO:0000256" key="2">
    <source>
        <dbReference type="SAM" id="MobiDB-lite"/>
    </source>
</evidence>
<dbReference type="Gene3D" id="2.60.120.260">
    <property type="entry name" value="Galactose-binding domain-like"/>
    <property type="match status" value="2"/>
</dbReference>
<keyword evidence="1" id="KW-0945">Host-virus interaction</keyword>
<dbReference type="PANTHER" id="PTHR13037">
    <property type="entry name" value="FORMIN"/>
    <property type="match status" value="1"/>
</dbReference>
<dbReference type="Proteomes" id="UP001515480">
    <property type="component" value="Unassembled WGS sequence"/>
</dbReference>
<evidence type="ECO:0000256" key="3">
    <source>
        <dbReference type="SAM" id="SignalP"/>
    </source>
</evidence>